<protein>
    <submittedName>
        <fullName evidence="1">Uncharacterized protein</fullName>
    </submittedName>
</protein>
<dbReference type="Proteomes" id="UP001500266">
    <property type="component" value="Unassembled WGS sequence"/>
</dbReference>
<comment type="caution">
    <text evidence="1">The sequence shown here is derived from an EMBL/GenBank/DDBJ whole genome shotgun (WGS) entry which is preliminary data.</text>
</comment>
<name>A0ABP7Z5X7_9ACTN</name>
<evidence type="ECO:0000313" key="2">
    <source>
        <dbReference type="Proteomes" id="UP001500266"/>
    </source>
</evidence>
<organism evidence="1 2">
    <name type="scientific">Actinomadura keratinilytica</name>
    <dbReference type="NCBI Taxonomy" id="547461"/>
    <lineage>
        <taxon>Bacteria</taxon>
        <taxon>Bacillati</taxon>
        <taxon>Actinomycetota</taxon>
        <taxon>Actinomycetes</taxon>
        <taxon>Streptosporangiales</taxon>
        <taxon>Thermomonosporaceae</taxon>
        <taxon>Actinomadura</taxon>
    </lineage>
</organism>
<gene>
    <name evidence="1" type="ORF">GCM10022416_41770</name>
</gene>
<dbReference type="EMBL" id="BAABDO010000069">
    <property type="protein sequence ID" value="GAA4147933.1"/>
    <property type="molecule type" value="Genomic_DNA"/>
</dbReference>
<dbReference type="RefSeq" id="WP_378268902.1">
    <property type="nucleotide sequence ID" value="NZ_JBHTFR010000001.1"/>
</dbReference>
<sequence>MRVGDLIERVTASHPDGDALRHLSDALAVSELLDDLSDRLLGHFVQAVRDAGAAWAEIGRSMGVTRQAAQKRFAARPGDVAALAGVDDR</sequence>
<evidence type="ECO:0000313" key="1">
    <source>
        <dbReference type="EMBL" id="GAA4147933.1"/>
    </source>
</evidence>
<keyword evidence="2" id="KW-1185">Reference proteome</keyword>
<accession>A0ABP7Z5X7</accession>
<proteinExistence type="predicted"/>
<reference evidence="2" key="1">
    <citation type="journal article" date="2019" name="Int. J. Syst. Evol. Microbiol.">
        <title>The Global Catalogue of Microorganisms (GCM) 10K type strain sequencing project: providing services to taxonomists for standard genome sequencing and annotation.</title>
        <authorList>
            <consortium name="The Broad Institute Genomics Platform"/>
            <consortium name="The Broad Institute Genome Sequencing Center for Infectious Disease"/>
            <person name="Wu L."/>
            <person name="Ma J."/>
        </authorList>
    </citation>
    <scope>NUCLEOTIDE SEQUENCE [LARGE SCALE GENOMIC DNA]</scope>
    <source>
        <strain evidence="2">JCM 17316</strain>
    </source>
</reference>